<dbReference type="EMBL" id="QQNH01000003">
    <property type="protein sequence ID" value="RDE10068.1"/>
    <property type="molecule type" value="Genomic_DNA"/>
</dbReference>
<evidence type="ECO:0000256" key="2">
    <source>
        <dbReference type="SAM" id="Phobius"/>
    </source>
</evidence>
<reference evidence="5" key="1">
    <citation type="submission" date="2018-07" db="EMBL/GenBank/DDBJ databases">
        <authorList>
            <person name="Liu B.-T."/>
            <person name="Du Z."/>
        </authorList>
    </citation>
    <scope>NUCLEOTIDE SEQUENCE [LARGE SCALE GENOMIC DNA]</scope>
    <source>
        <strain evidence="5">XYN52</strain>
    </source>
</reference>
<feature type="transmembrane region" description="Helical" evidence="2">
    <location>
        <begin position="20"/>
        <end position="40"/>
    </location>
</feature>
<dbReference type="InterPro" id="IPR001638">
    <property type="entry name" value="Solute-binding_3/MltF_N"/>
</dbReference>
<dbReference type="PANTHER" id="PTHR35936:SF17">
    <property type="entry name" value="ARGININE-BINDING EXTRACELLULAR PROTEIN ARTP"/>
    <property type="match status" value="1"/>
</dbReference>
<evidence type="ECO:0000313" key="5">
    <source>
        <dbReference type="Proteomes" id="UP000253759"/>
    </source>
</evidence>
<dbReference type="Proteomes" id="UP000253759">
    <property type="component" value="Unassembled WGS sequence"/>
</dbReference>
<gene>
    <name evidence="4" type="ORF">DVH29_03830</name>
</gene>
<organism evidence="4 5">
    <name type="scientific">Pelagibacterium lacus</name>
    <dbReference type="NCBI Taxonomy" id="2282655"/>
    <lineage>
        <taxon>Bacteria</taxon>
        <taxon>Pseudomonadati</taxon>
        <taxon>Pseudomonadota</taxon>
        <taxon>Alphaproteobacteria</taxon>
        <taxon>Hyphomicrobiales</taxon>
        <taxon>Devosiaceae</taxon>
        <taxon>Pelagibacterium</taxon>
    </lineage>
</organism>
<protein>
    <submittedName>
        <fullName evidence="4">ABC transporter substrate-binding protein</fullName>
    </submittedName>
</protein>
<keyword evidence="2" id="KW-1133">Transmembrane helix</keyword>
<sequence length="289" mass="30609">MARFQAPMRTPRPIRQSRRWLPGAINILVVAALLFAATFLPPDTSLGEVRRSGTLRVCVPQSAAPLVTGDPAAPGYDIEVLQHLAERLGLRLALNINPAIGRDFNPRNWRLTRAQCAVIAGGVVDSAATRGFLQLLPTGVETGWAAIVPPGEALGPVGTAAVLPGSQGLDRLALSGFLRENGIRTLAARAPGDLVAALETGAADIAISDRFTIATLALDEDARILWLPEPPFARFPLAFGLWKGDLTLRRALRDAMDAMGRDGTLASIAERYGLDGGPEDAADIGELFG</sequence>
<accession>A0A369W6A2</accession>
<keyword evidence="5" id="KW-1185">Reference proteome</keyword>
<dbReference type="AlphaFoldDB" id="A0A369W6A2"/>
<keyword evidence="2" id="KW-0812">Transmembrane</keyword>
<keyword evidence="2" id="KW-0472">Membrane</keyword>
<evidence type="ECO:0000259" key="3">
    <source>
        <dbReference type="SMART" id="SM00062"/>
    </source>
</evidence>
<name>A0A369W6A2_9HYPH</name>
<dbReference type="SUPFAM" id="SSF53850">
    <property type="entry name" value="Periplasmic binding protein-like II"/>
    <property type="match status" value="1"/>
</dbReference>
<dbReference type="Pfam" id="PF00497">
    <property type="entry name" value="SBP_bac_3"/>
    <property type="match status" value="1"/>
</dbReference>
<dbReference type="SMART" id="SM00062">
    <property type="entry name" value="PBPb"/>
    <property type="match status" value="1"/>
</dbReference>
<dbReference type="PANTHER" id="PTHR35936">
    <property type="entry name" value="MEMBRANE-BOUND LYTIC MUREIN TRANSGLYCOSYLASE F"/>
    <property type="match status" value="1"/>
</dbReference>
<proteinExistence type="predicted"/>
<evidence type="ECO:0000313" key="4">
    <source>
        <dbReference type="EMBL" id="RDE10068.1"/>
    </source>
</evidence>
<evidence type="ECO:0000256" key="1">
    <source>
        <dbReference type="ARBA" id="ARBA00022729"/>
    </source>
</evidence>
<dbReference type="Gene3D" id="3.40.190.10">
    <property type="entry name" value="Periplasmic binding protein-like II"/>
    <property type="match status" value="3"/>
</dbReference>
<feature type="domain" description="Solute-binding protein family 3/N-terminal" evidence="3">
    <location>
        <begin position="54"/>
        <end position="276"/>
    </location>
</feature>
<comment type="caution">
    <text evidence="4">The sequence shown here is derived from an EMBL/GenBank/DDBJ whole genome shotgun (WGS) entry which is preliminary data.</text>
</comment>
<keyword evidence="1" id="KW-0732">Signal</keyword>